<dbReference type="HOGENOM" id="CLU_739334_0_0_4"/>
<dbReference type="Proteomes" id="UP000003973">
    <property type="component" value="Unassembled WGS sequence"/>
</dbReference>
<accession>T5LSZ4</accession>
<dbReference type="EMBL" id="ACDP02000023">
    <property type="protein sequence ID" value="EQM95174.1"/>
    <property type="molecule type" value="Genomic_DNA"/>
</dbReference>
<evidence type="ECO:0000313" key="2">
    <source>
        <dbReference type="Proteomes" id="UP000003973"/>
    </source>
</evidence>
<dbReference type="AlphaFoldDB" id="T5LSZ4"/>
<gene>
    <name evidence="1" type="ORF">OFAG_02270</name>
</gene>
<organism evidence="1 2">
    <name type="scientific">Oxalobacter paraformigenes</name>
    <dbReference type="NCBI Taxonomy" id="556268"/>
    <lineage>
        <taxon>Bacteria</taxon>
        <taxon>Pseudomonadati</taxon>
        <taxon>Pseudomonadota</taxon>
        <taxon>Betaproteobacteria</taxon>
        <taxon>Burkholderiales</taxon>
        <taxon>Oxalobacteraceae</taxon>
        <taxon>Oxalobacter</taxon>
    </lineage>
</organism>
<evidence type="ECO:0000313" key="1">
    <source>
        <dbReference type="EMBL" id="EQM95174.1"/>
    </source>
</evidence>
<dbReference type="RefSeq" id="WP_020995112.1">
    <property type="nucleotide sequence ID" value="NZ_CABMNL010000001.1"/>
</dbReference>
<comment type="caution">
    <text evidence="1">The sequence shown here is derived from an EMBL/GenBank/DDBJ whole genome shotgun (WGS) entry which is preliminary data.</text>
</comment>
<reference evidence="1" key="1">
    <citation type="submission" date="2011-10" db="EMBL/GenBank/DDBJ databases">
        <title>The Genome Sequence of Oxalobacter formigenes HOxBLS.</title>
        <authorList>
            <consortium name="The Broad Institute Genome Sequencing Platform"/>
            <person name="Earl A."/>
            <person name="Ward D."/>
            <person name="Feldgarden M."/>
            <person name="Gevers D."/>
            <person name="Allison M.J."/>
            <person name="Humphrey S."/>
            <person name="Young S.K."/>
            <person name="Zeng Q."/>
            <person name="Gargeya S."/>
            <person name="Fitzgerald M."/>
            <person name="Haas B."/>
            <person name="Abouelleil A."/>
            <person name="Alvarado L."/>
            <person name="Arachchi H.M."/>
            <person name="Berlin A."/>
            <person name="Brown A."/>
            <person name="Chapman S.B."/>
            <person name="Chen Z."/>
            <person name="Dunbar C."/>
            <person name="Freedman E."/>
            <person name="Gearin G."/>
            <person name="Goldberg J."/>
            <person name="Griggs A."/>
            <person name="Gujja S."/>
            <person name="Heiman D."/>
            <person name="Howarth C."/>
            <person name="Larson L."/>
            <person name="Lui A."/>
            <person name="MacDonald P.J.P."/>
            <person name="Montmayeur A."/>
            <person name="Murphy C."/>
            <person name="Neiman D."/>
            <person name="Pearson M."/>
            <person name="Priest M."/>
            <person name="Roberts A."/>
            <person name="Saif S."/>
            <person name="Shea T."/>
            <person name="Shenoy N."/>
            <person name="Sisk P."/>
            <person name="Stolte C."/>
            <person name="Sykes S."/>
            <person name="Wortman J."/>
            <person name="Nusbaum C."/>
            <person name="Birren B."/>
        </authorList>
    </citation>
    <scope>NUCLEOTIDE SEQUENCE [LARGE SCALE GENOMIC DNA]</scope>
    <source>
        <strain evidence="1">HOxBLS</strain>
    </source>
</reference>
<proteinExistence type="predicted"/>
<keyword evidence="2" id="KW-1185">Reference proteome</keyword>
<protein>
    <recommendedName>
        <fullName evidence="3">Phage head morphogenesis domain-containing protein</fullName>
    </recommendedName>
</protein>
<name>T5LSZ4_9BURK</name>
<sequence length="374" mass="42620">MSILIDIEPLSYGCADHALEVLHKAMSEDDDIWREHENVFIRELVKRVSEKGIAHLDNLKKDLLSWIGKTPTGPRMAKPVVGMVGRWTVNEMAAAYAYLSGIPKTAWKAEDYQLLVDYLVQRHFPDNPIQWADYIVKRSVMMGKIQAVSESVTEHQARQLLNHFSNGKIFETLGQMAGLNQTIIDYGIAHCADLIQSIEDSSRHQIKRIVLDHQKNLQLGIKPEQSLQTRLFDTFSQLNRDWRRIAVTEPGEMANQGFVASVAAGEKLRRVEQYHGACPFCRKWDGKILTVVPPDKPDKDWEKEIWIGKNNSGRSVSPYKRVDGKLVKRSANELLMPAAGLFHPHCRGMWLRVAKGAEPDEFTAWLNNFLKDIK</sequence>
<evidence type="ECO:0008006" key="3">
    <source>
        <dbReference type="Google" id="ProtNLM"/>
    </source>
</evidence>